<feature type="region of interest" description="Disordered" evidence="1">
    <location>
        <begin position="1"/>
        <end position="24"/>
    </location>
</feature>
<feature type="region of interest" description="Disordered" evidence="1">
    <location>
        <begin position="40"/>
        <end position="144"/>
    </location>
</feature>
<feature type="domain" description="SARAH" evidence="3">
    <location>
        <begin position="303"/>
        <end position="350"/>
    </location>
</feature>
<reference evidence="5" key="1">
    <citation type="submission" date="2025-08" db="UniProtKB">
        <authorList>
            <consortium name="RefSeq"/>
        </authorList>
    </citation>
    <scope>IDENTIFICATION</scope>
    <source>
        <tissue evidence="5">Testes</tissue>
    </source>
</reference>
<accession>A0ABM0MWT9</accession>
<feature type="compositionally biased region" description="Polar residues" evidence="1">
    <location>
        <begin position="66"/>
        <end position="90"/>
    </location>
</feature>
<feature type="compositionally biased region" description="Polar residues" evidence="1">
    <location>
        <begin position="106"/>
        <end position="125"/>
    </location>
</feature>
<dbReference type="Gene3D" id="2.20.70.10">
    <property type="match status" value="2"/>
</dbReference>
<dbReference type="InterPro" id="IPR036020">
    <property type="entry name" value="WW_dom_sf"/>
</dbReference>
<dbReference type="SUPFAM" id="SSF51045">
    <property type="entry name" value="WW domain"/>
    <property type="match status" value="2"/>
</dbReference>
<dbReference type="Proteomes" id="UP000694865">
    <property type="component" value="Unplaced"/>
</dbReference>
<feature type="domain" description="WW" evidence="2">
    <location>
        <begin position="166"/>
        <end position="198"/>
    </location>
</feature>
<sequence length="369" mass="42037">MLSRKKEPKANITEGMAGRYTKKETSPWLKDYMSPVIRHGRTFQRRSCSSSNDSSTPGTPAFSRTPAFSSRANSDMSMPDILTSSQSSVNRGAMSECGYSKGADSRSVSTYSLFPQNPVSDASSSHYDDKYLQQQQQPPSQYESGLDLTAATSVESLGNVSQPEDLPLPPGWTAARTLNRKFYIDHNTKTTHWNHPLEREGLPPGWEKVESPEHGVYYVNHIAKKAQYRHPNAPSVARYNPTLNINLPLPLPPPPLPMYQQPSNSGEHHQRSEVMVPPNPHLYTEIPHWLKVYAKAPFEHDHKLKWELFKLPELDFFQSMLTRLYKEEAESVVNDYENYRLALINENRLRQKQLQEKALDAEDNIEIKV</sequence>
<evidence type="ECO:0000259" key="2">
    <source>
        <dbReference type="PROSITE" id="PS50020"/>
    </source>
</evidence>
<dbReference type="RefSeq" id="XP_006824480.1">
    <property type="nucleotide sequence ID" value="XM_006824417.1"/>
</dbReference>
<dbReference type="SMART" id="SM00456">
    <property type="entry name" value="WW"/>
    <property type="match status" value="2"/>
</dbReference>
<dbReference type="Pfam" id="PF00397">
    <property type="entry name" value="WW"/>
    <property type="match status" value="2"/>
</dbReference>
<evidence type="ECO:0000313" key="5">
    <source>
        <dbReference type="RefSeq" id="XP_006824480.1"/>
    </source>
</evidence>
<gene>
    <name evidence="5" type="primary">LOC102807091</name>
</gene>
<evidence type="ECO:0000259" key="3">
    <source>
        <dbReference type="PROSITE" id="PS50951"/>
    </source>
</evidence>
<dbReference type="InterPro" id="IPR011524">
    <property type="entry name" value="SARAH_dom"/>
</dbReference>
<dbReference type="CDD" id="cd00201">
    <property type="entry name" value="WW"/>
    <property type="match status" value="2"/>
</dbReference>
<proteinExistence type="predicted"/>
<dbReference type="CDD" id="cd21433">
    <property type="entry name" value="SARAH_Sav"/>
    <property type="match status" value="1"/>
</dbReference>
<dbReference type="PROSITE" id="PS50951">
    <property type="entry name" value="SARAH"/>
    <property type="match status" value="1"/>
</dbReference>
<dbReference type="GeneID" id="102807091"/>
<dbReference type="PANTHER" id="PTHR47522">
    <property type="entry name" value="SALVADOR FAMILY WW DOMAIN-CONTAINING PROTEIN 1"/>
    <property type="match status" value="1"/>
</dbReference>
<dbReference type="PANTHER" id="PTHR47522:SF2">
    <property type="entry name" value="PROTEIN SALVADOR HOMOLOG 1"/>
    <property type="match status" value="1"/>
</dbReference>
<keyword evidence="4" id="KW-1185">Reference proteome</keyword>
<name>A0ABM0MWT9_SACKO</name>
<evidence type="ECO:0000256" key="1">
    <source>
        <dbReference type="SAM" id="MobiDB-lite"/>
    </source>
</evidence>
<feature type="domain" description="WW" evidence="2">
    <location>
        <begin position="200"/>
        <end position="233"/>
    </location>
</feature>
<protein>
    <submittedName>
        <fullName evidence="5">Protein salvador homolog 1-like</fullName>
    </submittedName>
</protein>
<dbReference type="InterPro" id="IPR030030">
    <property type="entry name" value="Sav"/>
</dbReference>
<dbReference type="PROSITE" id="PS50020">
    <property type="entry name" value="WW_DOMAIN_2"/>
    <property type="match status" value="2"/>
</dbReference>
<evidence type="ECO:0000313" key="4">
    <source>
        <dbReference type="Proteomes" id="UP000694865"/>
    </source>
</evidence>
<organism evidence="4 5">
    <name type="scientific">Saccoglossus kowalevskii</name>
    <name type="common">Acorn worm</name>
    <dbReference type="NCBI Taxonomy" id="10224"/>
    <lineage>
        <taxon>Eukaryota</taxon>
        <taxon>Metazoa</taxon>
        <taxon>Hemichordata</taxon>
        <taxon>Enteropneusta</taxon>
        <taxon>Harrimaniidae</taxon>
        <taxon>Saccoglossus</taxon>
    </lineage>
</organism>
<dbReference type="InterPro" id="IPR001202">
    <property type="entry name" value="WW_dom"/>
</dbReference>